<name>A0ABS5DBA4_9PSEU</name>
<keyword evidence="7" id="KW-1185">Reference proteome</keyword>
<dbReference type="InterPro" id="IPR029016">
    <property type="entry name" value="GAF-like_dom_sf"/>
</dbReference>
<comment type="caution">
    <text evidence="6">The sequence shown here is derived from an EMBL/GenBank/DDBJ whole genome shotgun (WGS) entry which is preliminary data.</text>
</comment>
<reference evidence="6 7" key="1">
    <citation type="submission" date="2021-04" db="EMBL/GenBank/DDBJ databases">
        <title>Whole-genome sequencing of Saccharopolyspora endophytica KCTC 19397.</title>
        <authorList>
            <person name="Ay H."/>
            <person name="Saygin H."/>
            <person name="Sahin N."/>
        </authorList>
    </citation>
    <scope>NUCLEOTIDE SEQUENCE [LARGE SCALE GENOMIC DNA]</scope>
    <source>
        <strain evidence="6 7">KCTC 19397</strain>
    </source>
</reference>
<dbReference type="InterPro" id="IPR036390">
    <property type="entry name" value="WH_DNA-bd_sf"/>
</dbReference>
<dbReference type="SMART" id="SM00346">
    <property type="entry name" value="HTH_ICLR"/>
    <property type="match status" value="1"/>
</dbReference>
<dbReference type="InterPro" id="IPR036388">
    <property type="entry name" value="WH-like_DNA-bd_sf"/>
</dbReference>
<keyword evidence="1" id="KW-0805">Transcription regulation</keyword>
<keyword evidence="3" id="KW-0804">Transcription</keyword>
<evidence type="ECO:0000313" key="6">
    <source>
        <dbReference type="EMBL" id="MBQ0923574.1"/>
    </source>
</evidence>
<dbReference type="InterPro" id="IPR005471">
    <property type="entry name" value="Tscrpt_reg_IclR_N"/>
</dbReference>
<dbReference type="PANTHER" id="PTHR30136">
    <property type="entry name" value="HELIX-TURN-HELIX TRANSCRIPTIONAL REGULATOR, ICLR FAMILY"/>
    <property type="match status" value="1"/>
</dbReference>
<evidence type="ECO:0000313" key="7">
    <source>
        <dbReference type="Proteomes" id="UP000674084"/>
    </source>
</evidence>
<dbReference type="SUPFAM" id="SSF46785">
    <property type="entry name" value="Winged helix' DNA-binding domain"/>
    <property type="match status" value="1"/>
</dbReference>
<dbReference type="EMBL" id="JAGPXE010000002">
    <property type="protein sequence ID" value="MBQ0923574.1"/>
    <property type="molecule type" value="Genomic_DNA"/>
</dbReference>
<gene>
    <name evidence="6" type="ORF">KBO27_06440</name>
</gene>
<dbReference type="PANTHER" id="PTHR30136:SF35">
    <property type="entry name" value="HTH-TYPE TRANSCRIPTIONAL REGULATOR RV1719"/>
    <property type="match status" value="1"/>
</dbReference>
<dbReference type="Gene3D" id="3.30.450.40">
    <property type="match status" value="1"/>
</dbReference>
<evidence type="ECO:0000256" key="3">
    <source>
        <dbReference type="ARBA" id="ARBA00023163"/>
    </source>
</evidence>
<feature type="domain" description="HTH iclR-type" evidence="4">
    <location>
        <begin position="8"/>
        <end position="68"/>
    </location>
</feature>
<dbReference type="PROSITE" id="PS51077">
    <property type="entry name" value="HTH_ICLR"/>
    <property type="match status" value="1"/>
</dbReference>
<dbReference type="Pfam" id="PF09339">
    <property type="entry name" value="HTH_IclR"/>
    <property type="match status" value="1"/>
</dbReference>
<sequence length="248" mass="26943">MGTQNEGHRSVARALHALEITVASETGLTLGELAEHVGAAKSSLHPLLRALVFRGYLVHEDNRYRTGPAIDTLAMAQHPAVVPVARPFMDDLLQKFNETVMLGSVVGETLVYLHSVESTHVVRYSPPQVRPPTDHPSSIGKLYLAQLDDAALERYAAANIREDKRARLLAEVREARSTGVAYNHGDTFPDLSAVAVRITGDQGVLACLALGGPSRRIDARSDEITEALREASRAIERTLSVGNRTSPR</sequence>
<keyword evidence="2" id="KW-0238">DNA-binding</keyword>
<accession>A0ABS5DBA4</accession>
<feature type="domain" description="IclR-ED" evidence="5">
    <location>
        <begin position="69"/>
        <end position="241"/>
    </location>
</feature>
<dbReference type="InterPro" id="IPR014757">
    <property type="entry name" value="Tscrpt_reg_IclR_C"/>
</dbReference>
<evidence type="ECO:0000256" key="2">
    <source>
        <dbReference type="ARBA" id="ARBA00023125"/>
    </source>
</evidence>
<dbReference type="Proteomes" id="UP000674084">
    <property type="component" value="Unassembled WGS sequence"/>
</dbReference>
<dbReference type="RefSeq" id="WP_210969012.1">
    <property type="nucleotide sequence ID" value="NZ_JAGPXE010000002.1"/>
</dbReference>
<organism evidence="6 7">
    <name type="scientific">Saccharopolyspora endophytica</name>
    <dbReference type="NCBI Taxonomy" id="543886"/>
    <lineage>
        <taxon>Bacteria</taxon>
        <taxon>Bacillati</taxon>
        <taxon>Actinomycetota</taxon>
        <taxon>Actinomycetes</taxon>
        <taxon>Pseudonocardiales</taxon>
        <taxon>Pseudonocardiaceae</taxon>
        <taxon>Saccharopolyspora</taxon>
    </lineage>
</organism>
<proteinExistence type="predicted"/>
<dbReference type="Gene3D" id="1.10.10.10">
    <property type="entry name" value="Winged helix-like DNA-binding domain superfamily/Winged helix DNA-binding domain"/>
    <property type="match status" value="1"/>
</dbReference>
<dbReference type="InterPro" id="IPR050707">
    <property type="entry name" value="HTH_MetabolicPath_Reg"/>
</dbReference>
<evidence type="ECO:0000259" key="4">
    <source>
        <dbReference type="PROSITE" id="PS51077"/>
    </source>
</evidence>
<protein>
    <submittedName>
        <fullName evidence="6">Helix-turn-helix domain-containing protein</fullName>
    </submittedName>
</protein>
<dbReference type="SUPFAM" id="SSF55781">
    <property type="entry name" value="GAF domain-like"/>
    <property type="match status" value="1"/>
</dbReference>
<dbReference type="PROSITE" id="PS51078">
    <property type="entry name" value="ICLR_ED"/>
    <property type="match status" value="1"/>
</dbReference>
<dbReference type="Pfam" id="PF01614">
    <property type="entry name" value="IclR_C"/>
    <property type="match status" value="1"/>
</dbReference>
<evidence type="ECO:0000259" key="5">
    <source>
        <dbReference type="PROSITE" id="PS51078"/>
    </source>
</evidence>
<evidence type="ECO:0000256" key="1">
    <source>
        <dbReference type="ARBA" id="ARBA00023015"/>
    </source>
</evidence>